<organism evidence="1 2">
    <name type="scientific">Amycolatopsis roodepoortensis</name>
    <dbReference type="NCBI Taxonomy" id="700274"/>
    <lineage>
        <taxon>Bacteria</taxon>
        <taxon>Bacillati</taxon>
        <taxon>Actinomycetota</taxon>
        <taxon>Actinomycetes</taxon>
        <taxon>Pseudonocardiales</taxon>
        <taxon>Pseudonocardiaceae</taxon>
        <taxon>Amycolatopsis</taxon>
    </lineage>
</organism>
<evidence type="ECO:0000313" key="2">
    <source>
        <dbReference type="Proteomes" id="UP000656548"/>
    </source>
</evidence>
<dbReference type="EMBL" id="JADBEJ010000003">
    <property type="protein sequence ID" value="MBE1575051.1"/>
    <property type="molecule type" value="Genomic_DNA"/>
</dbReference>
<keyword evidence="2" id="KW-1185">Reference proteome</keyword>
<protein>
    <submittedName>
        <fullName evidence="1">Uncharacterized protein</fullName>
    </submittedName>
</protein>
<name>A0ABR9L4G5_9PSEU</name>
<gene>
    <name evidence="1" type="ORF">H4W30_002098</name>
</gene>
<dbReference type="Proteomes" id="UP000656548">
    <property type="component" value="Unassembled WGS sequence"/>
</dbReference>
<reference evidence="1 2" key="1">
    <citation type="submission" date="2020-10" db="EMBL/GenBank/DDBJ databases">
        <title>Sequencing the genomes of 1000 actinobacteria strains.</title>
        <authorList>
            <person name="Klenk H.-P."/>
        </authorList>
    </citation>
    <scope>NUCLEOTIDE SEQUENCE [LARGE SCALE GENOMIC DNA]</scope>
    <source>
        <strain evidence="1 2">DSM 46661</strain>
    </source>
</reference>
<accession>A0ABR9L4G5</accession>
<dbReference type="Pfam" id="PF19730">
    <property type="entry name" value="DUF6221"/>
    <property type="match status" value="1"/>
</dbReference>
<evidence type="ECO:0000313" key="1">
    <source>
        <dbReference type="EMBL" id="MBE1575051.1"/>
    </source>
</evidence>
<proteinExistence type="predicted"/>
<dbReference type="RefSeq" id="WP_191334897.1">
    <property type="nucleotide sequence ID" value="NZ_JADBEJ010000003.1"/>
</dbReference>
<dbReference type="InterPro" id="IPR046193">
    <property type="entry name" value="DUF6221"/>
</dbReference>
<comment type="caution">
    <text evidence="1">The sequence shown here is derived from an EMBL/GenBank/DDBJ whole genome shotgun (WGS) entry which is preliminary data.</text>
</comment>
<sequence>MDDLIAFLRAQLDKDEQAARAASPGPWQVDKETYPEAIHGADGATPVSGGRWGGEASVFDKDEDAIHIARHDPVRVLADVAAKRQIIGLCNLDFNDDGEPSCLGGYGEAYWDVVRLLALSYAEHPDYREEWRP</sequence>